<dbReference type="Proteomes" id="UP000001542">
    <property type="component" value="Unassembled WGS sequence"/>
</dbReference>
<name>A2FDZ4_TRIV3</name>
<dbReference type="VEuPathDB" id="TrichDB:TVAG_390800"/>
<reference evidence="1" key="2">
    <citation type="journal article" date="2007" name="Science">
        <title>Draft genome sequence of the sexually transmitted pathogen Trichomonas vaginalis.</title>
        <authorList>
            <person name="Carlton J.M."/>
            <person name="Hirt R.P."/>
            <person name="Silva J.C."/>
            <person name="Delcher A.L."/>
            <person name="Schatz M."/>
            <person name="Zhao Q."/>
            <person name="Wortman J.R."/>
            <person name="Bidwell S.L."/>
            <person name="Alsmark U.C.M."/>
            <person name="Besteiro S."/>
            <person name="Sicheritz-Ponten T."/>
            <person name="Noel C.J."/>
            <person name="Dacks J.B."/>
            <person name="Foster P.G."/>
            <person name="Simillion C."/>
            <person name="Van de Peer Y."/>
            <person name="Miranda-Saavedra D."/>
            <person name="Barton G.J."/>
            <person name="Westrop G.D."/>
            <person name="Mueller S."/>
            <person name="Dessi D."/>
            <person name="Fiori P.L."/>
            <person name="Ren Q."/>
            <person name="Paulsen I."/>
            <person name="Zhang H."/>
            <person name="Bastida-Corcuera F.D."/>
            <person name="Simoes-Barbosa A."/>
            <person name="Brown M.T."/>
            <person name="Hayes R.D."/>
            <person name="Mukherjee M."/>
            <person name="Okumura C.Y."/>
            <person name="Schneider R."/>
            <person name="Smith A.J."/>
            <person name="Vanacova S."/>
            <person name="Villalvazo M."/>
            <person name="Haas B.J."/>
            <person name="Pertea M."/>
            <person name="Feldblyum T.V."/>
            <person name="Utterback T.R."/>
            <person name="Shu C.L."/>
            <person name="Osoegawa K."/>
            <person name="de Jong P.J."/>
            <person name="Hrdy I."/>
            <person name="Horvathova L."/>
            <person name="Zubacova Z."/>
            <person name="Dolezal P."/>
            <person name="Malik S.B."/>
            <person name="Logsdon J.M. Jr."/>
            <person name="Henze K."/>
            <person name="Gupta A."/>
            <person name="Wang C.C."/>
            <person name="Dunne R.L."/>
            <person name="Upcroft J.A."/>
            <person name="Upcroft P."/>
            <person name="White O."/>
            <person name="Salzberg S.L."/>
            <person name="Tang P."/>
            <person name="Chiu C.-H."/>
            <person name="Lee Y.-S."/>
            <person name="Embley T.M."/>
            <person name="Coombs G.H."/>
            <person name="Mottram J.C."/>
            <person name="Tachezy J."/>
            <person name="Fraser-Liggett C.M."/>
            <person name="Johnson P.J."/>
        </authorList>
    </citation>
    <scope>NUCLEOTIDE SEQUENCE [LARGE SCALE GENOMIC DNA]</scope>
    <source>
        <strain evidence="1">G3</strain>
    </source>
</reference>
<dbReference type="EMBL" id="DS113740">
    <property type="protein sequence ID" value="EAX96873.1"/>
    <property type="molecule type" value="Genomic_DNA"/>
</dbReference>
<organism evidence="1 2">
    <name type="scientific">Trichomonas vaginalis (strain ATCC PRA-98 / G3)</name>
    <dbReference type="NCBI Taxonomy" id="412133"/>
    <lineage>
        <taxon>Eukaryota</taxon>
        <taxon>Metamonada</taxon>
        <taxon>Parabasalia</taxon>
        <taxon>Trichomonadida</taxon>
        <taxon>Trichomonadidae</taxon>
        <taxon>Trichomonas</taxon>
    </lineage>
</organism>
<gene>
    <name evidence="1" type="ORF">TVAG_390800</name>
</gene>
<accession>A2FDZ4</accession>
<dbReference type="AlphaFoldDB" id="A2FDZ4"/>
<evidence type="ECO:0000313" key="1">
    <source>
        <dbReference type="EMBL" id="EAX96873.1"/>
    </source>
</evidence>
<proteinExistence type="predicted"/>
<reference evidence="1" key="1">
    <citation type="submission" date="2006-10" db="EMBL/GenBank/DDBJ databases">
        <authorList>
            <person name="Amadeo P."/>
            <person name="Zhao Q."/>
            <person name="Wortman J."/>
            <person name="Fraser-Liggett C."/>
            <person name="Carlton J."/>
        </authorList>
    </citation>
    <scope>NUCLEOTIDE SEQUENCE</scope>
    <source>
        <strain evidence="1">G3</strain>
    </source>
</reference>
<sequence>MYEYSYNITKSYPAAPGVKTTIFYNSGIATTDVLDVNKGWDKLPKEYKALGDEKIPAHGIEWVCNNWTNVNCLDFKMSHKSYEHQSLVSNKRVIDVIYNTTNHLPFIPKKNEKTINYEFTIL</sequence>
<keyword evidence="2" id="KW-1185">Reference proteome</keyword>
<dbReference type="VEuPathDB" id="TrichDB:TVAGG3_0402280"/>
<dbReference type="RefSeq" id="XP_001309803.1">
    <property type="nucleotide sequence ID" value="XM_001309802.1"/>
</dbReference>
<dbReference type="InParanoid" id="A2FDZ4"/>
<dbReference type="KEGG" id="tva:4754650"/>
<evidence type="ECO:0000313" key="2">
    <source>
        <dbReference type="Proteomes" id="UP000001542"/>
    </source>
</evidence>
<protein>
    <submittedName>
        <fullName evidence="1">Uncharacterized protein</fullName>
    </submittedName>
</protein>